<dbReference type="PANTHER" id="PTHR45138:SF9">
    <property type="entry name" value="DIGUANYLATE CYCLASE DGCM-RELATED"/>
    <property type="match status" value="1"/>
</dbReference>
<evidence type="ECO:0000256" key="1">
    <source>
        <dbReference type="PROSITE-ProRule" id="PRU00339"/>
    </source>
</evidence>
<dbReference type="InterPro" id="IPR043128">
    <property type="entry name" value="Rev_trsase/Diguanyl_cyclase"/>
</dbReference>
<dbReference type="InterPro" id="IPR029787">
    <property type="entry name" value="Nucleotide_cyclase"/>
</dbReference>
<dbReference type="InterPro" id="IPR019734">
    <property type="entry name" value="TPR_rpt"/>
</dbReference>
<dbReference type="InterPro" id="IPR050469">
    <property type="entry name" value="Diguanylate_Cyclase"/>
</dbReference>
<dbReference type="GO" id="GO:0052621">
    <property type="term" value="F:diguanylate cyclase activity"/>
    <property type="evidence" value="ECO:0007669"/>
    <property type="project" value="TreeGrafter"/>
</dbReference>
<dbReference type="Gene3D" id="1.25.40.10">
    <property type="entry name" value="Tetratricopeptide repeat domain"/>
    <property type="match status" value="1"/>
</dbReference>
<dbReference type="Pfam" id="PF00990">
    <property type="entry name" value="GGDEF"/>
    <property type="match status" value="1"/>
</dbReference>
<dbReference type="CDD" id="cd01949">
    <property type="entry name" value="GGDEF"/>
    <property type="match status" value="1"/>
</dbReference>
<feature type="domain" description="GGDEF" evidence="3">
    <location>
        <begin position="397"/>
        <end position="525"/>
    </location>
</feature>
<dbReference type="STRING" id="1511.CLOST_0013"/>
<dbReference type="BioCyc" id="CSTI499177:GJE9-13-MONOMER"/>
<dbReference type="PROSITE" id="PS50887">
    <property type="entry name" value="GGDEF"/>
    <property type="match status" value="1"/>
</dbReference>
<dbReference type="KEGG" id="cst:CLOST_0013"/>
<evidence type="ECO:0000259" key="3">
    <source>
        <dbReference type="PROSITE" id="PS50887"/>
    </source>
</evidence>
<evidence type="ECO:0000256" key="2">
    <source>
        <dbReference type="SAM" id="Phobius"/>
    </source>
</evidence>
<sequence>MNKVLKNIVNITMILVVILPLFTNNVFAYEEQKIDKLIEEYKFGEAYKILKENLYDEDKNIDPIKIRKILELEFIVTDTSSMLLHALELVEYGQNSKDYYNQMIGYYYLGSVYYELYDDTKAIENFEKMLSIAQSKNYPLGKGMYYMFTGLIYSSYEDYDLALENFTKAQPYFEEAHLDEHWIFSDFKKDNKFMIDLINIIIGNSQDKSRDFFNLGNSFKDENWNMKYSFMSRCGYELNKIGAFKEAAYMLEESIKTIALADFGDMYNKFSGYLNYDLAYSYYSMGDFKRASELLLDEDYTTNNTKLEVERGELINQKLREIENKEIKRQSETKTKIISAISALLVFLLITVVIIIRQYKITDKLNQEVYEKSIRDNMTGLFNRAEIISIYEINMDRDIALGVIDIDDFKNINDTYGHAIGDIVIKDISSIIQNVVGDKGYVGRYGGEEFLVILNKSDQYDSKKLLEEIRISIENKKWFFKDSPITVSIGLLNEAKNTSFNNGFKVADELLYLAKRNGKNIICHI</sequence>
<dbReference type="PROSITE" id="PS50005">
    <property type="entry name" value="TPR"/>
    <property type="match status" value="1"/>
</dbReference>
<keyword evidence="5" id="KW-1185">Reference proteome</keyword>
<dbReference type="HOGENOM" id="CLU_518476_0_0_9"/>
<evidence type="ECO:0000313" key="5">
    <source>
        <dbReference type="Proteomes" id="UP000007041"/>
    </source>
</evidence>
<dbReference type="AlphaFoldDB" id="E3PR03"/>
<keyword evidence="1" id="KW-0802">TPR repeat</keyword>
<keyword evidence="2" id="KW-0472">Membrane</keyword>
<proteinExistence type="predicted"/>
<dbReference type="SUPFAM" id="SSF48452">
    <property type="entry name" value="TPR-like"/>
    <property type="match status" value="1"/>
</dbReference>
<dbReference type="Proteomes" id="UP000007041">
    <property type="component" value="Chromosome"/>
</dbReference>
<dbReference type="SUPFAM" id="SSF55073">
    <property type="entry name" value="Nucleotide cyclase"/>
    <property type="match status" value="1"/>
</dbReference>
<gene>
    <name evidence="4" type="ordered locus">CLOST_0013</name>
</gene>
<dbReference type="Gene3D" id="3.30.70.270">
    <property type="match status" value="1"/>
</dbReference>
<dbReference type="EMBL" id="FP565809">
    <property type="protein sequence ID" value="CBH20145.1"/>
    <property type="molecule type" value="Genomic_DNA"/>
</dbReference>
<accession>E3PR03</accession>
<dbReference type="SMART" id="SM00267">
    <property type="entry name" value="GGDEF"/>
    <property type="match status" value="1"/>
</dbReference>
<dbReference type="InterPro" id="IPR011990">
    <property type="entry name" value="TPR-like_helical_dom_sf"/>
</dbReference>
<protein>
    <recommendedName>
        <fullName evidence="3">GGDEF domain-containing protein</fullName>
    </recommendedName>
</protein>
<reference evidence="5" key="1">
    <citation type="journal article" date="2010" name="BMC Genomics">
        <title>Clostridium sticklandii, a specialist in amino acid degradation:revisiting its metabolism through its genome sequence.</title>
        <authorList>
            <person name="Fonknechten N."/>
            <person name="Chaussonnerie S."/>
            <person name="Tricot S."/>
            <person name="Lajus A."/>
            <person name="Andreesen J.R."/>
            <person name="Perchat N."/>
            <person name="Pelletier E."/>
            <person name="Gouyvenoux M."/>
            <person name="Barbe V."/>
            <person name="Salanoubat M."/>
            <person name="Le Paslier D."/>
            <person name="Weissenbach J."/>
            <person name="Cohen G.N."/>
            <person name="Kreimeyer A."/>
        </authorList>
    </citation>
    <scope>NUCLEOTIDE SEQUENCE [LARGE SCALE GENOMIC DNA]</scope>
    <source>
        <strain evidence="5">ATCC 12662 / DSM 519 / JCM 1433 / CCUG 9281 / NCIMB 10654 / HF</strain>
    </source>
</reference>
<evidence type="ECO:0000313" key="4">
    <source>
        <dbReference type="EMBL" id="CBH20145.1"/>
    </source>
</evidence>
<organism evidence="4 5">
    <name type="scientific">Acetoanaerobium sticklandii (strain ATCC 12662 / DSM 519 / JCM 1433 / CCUG 9281 / NCIMB 10654 / HF)</name>
    <name type="common">Clostridium sticklandii</name>
    <dbReference type="NCBI Taxonomy" id="499177"/>
    <lineage>
        <taxon>Bacteria</taxon>
        <taxon>Bacillati</taxon>
        <taxon>Bacillota</taxon>
        <taxon>Clostridia</taxon>
        <taxon>Peptostreptococcales</taxon>
        <taxon>Filifactoraceae</taxon>
        <taxon>Acetoanaerobium</taxon>
    </lineage>
</organism>
<feature type="transmembrane region" description="Helical" evidence="2">
    <location>
        <begin position="337"/>
        <end position="356"/>
    </location>
</feature>
<keyword evidence="2" id="KW-1133">Transmembrane helix</keyword>
<name>E3PR03_ACESD</name>
<keyword evidence="2" id="KW-0812">Transmembrane</keyword>
<feature type="repeat" description="TPR" evidence="1">
    <location>
        <begin position="103"/>
        <end position="136"/>
    </location>
</feature>
<dbReference type="eggNOG" id="COG2199">
    <property type="taxonomic scope" value="Bacteria"/>
</dbReference>
<dbReference type="InterPro" id="IPR000160">
    <property type="entry name" value="GGDEF_dom"/>
</dbReference>
<dbReference type="NCBIfam" id="TIGR00254">
    <property type="entry name" value="GGDEF"/>
    <property type="match status" value="1"/>
</dbReference>
<dbReference type="PANTHER" id="PTHR45138">
    <property type="entry name" value="REGULATORY COMPONENTS OF SENSORY TRANSDUCTION SYSTEM"/>
    <property type="match status" value="1"/>
</dbReference>